<comment type="caution">
    <text evidence="4">The sequence shown here is derived from an EMBL/GenBank/DDBJ whole genome shotgun (WGS) entry which is preliminary data.</text>
</comment>
<dbReference type="PANTHER" id="PTHR43649">
    <property type="entry name" value="ARABINOSE-BINDING PROTEIN-RELATED"/>
    <property type="match status" value="1"/>
</dbReference>
<dbReference type="AlphaFoldDB" id="A0A3D9SB74"/>
<feature type="signal peptide" evidence="3">
    <location>
        <begin position="1"/>
        <end position="20"/>
    </location>
</feature>
<dbReference type="Proteomes" id="UP000256304">
    <property type="component" value="Unassembled WGS sequence"/>
</dbReference>
<evidence type="ECO:0000313" key="5">
    <source>
        <dbReference type="Proteomes" id="UP000256304"/>
    </source>
</evidence>
<reference evidence="4 5" key="1">
    <citation type="submission" date="2018-08" db="EMBL/GenBank/DDBJ databases">
        <title>Genomic Encyclopedia of Type Strains, Phase III (KMG-III): the genomes of soil and plant-associated and newly described type strains.</title>
        <authorList>
            <person name="Whitman W."/>
        </authorList>
    </citation>
    <scope>NUCLEOTIDE SEQUENCE [LARGE SCALE GENOMIC DNA]</scope>
    <source>
        <strain evidence="4 5">CGMCC 1.10966</strain>
    </source>
</reference>
<keyword evidence="1 3" id="KW-0732">Signal</keyword>
<dbReference type="PANTHER" id="PTHR43649:SF33">
    <property type="entry name" value="POLYGALACTURONAN_RHAMNOGALACTURONAN-BINDING PROTEIN YTCQ"/>
    <property type="match status" value="1"/>
</dbReference>
<dbReference type="RefSeq" id="WP_116189039.1">
    <property type="nucleotide sequence ID" value="NZ_QTTN01000010.1"/>
</dbReference>
<proteinExistence type="predicted"/>
<feature type="region of interest" description="Disordered" evidence="2">
    <location>
        <begin position="25"/>
        <end position="51"/>
    </location>
</feature>
<organism evidence="4 5">
    <name type="scientific">Paenibacillus taihuensis</name>
    <dbReference type="NCBI Taxonomy" id="1156355"/>
    <lineage>
        <taxon>Bacteria</taxon>
        <taxon>Bacillati</taxon>
        <taxon>Bacillota</taxon>
        <taxon>Bacilli</taxon>
        <taxon>Bacillales</taxon>
        <taxon>Paenibacillaceae</taxon>
        <taxon>Paenibacillus</taxon>
    </lineage>
</organism>
<accession>A0A3D9SB74</accession>
<sequence>MKKSILVSLMLILISSIVLSACGSNSGDNTSNNTEKSGNAASNSSNQAETPAEPVDIGFFAPQGKAPLEDNDYTKLVEQKFNVKIKWDLAPTDALVDRRQLLLASGDYPEVFLEGKFTTSDLTTYGKQGVLIPLNDLIDKYAPNIKAMMDKKPYMKEAMTAPDGNIYGIPRLNECYHCTFSQKYWMNQAWLDKLGLKVPTTTDELYNVLKAFKTQDPNGNGKADEIPLTGAPNKSVWNGNIDAFIMNSFIYNDNDKYLTVTDGKVDFAANKPQWKEGLAYMHKLYSEGLIDKAVFTQNDQAVGQLGQREGDEIVGSITTALVSYLVKAFEDKDERQKHWVIVPPLKGPEGVQLAGMSQGISEFPMAITNKASEEQQIAAIKIADYAYSEEGALFSEYGQKEGIGWKKADAGELNISGQPAKYSFSNLQPVDPNAVRNDSWSLLGPKDLSKEFRDLFATAQDPLTGAGYEKRLADATATYAPFAPKESYPSGTYVKPEDTDTIAQLATSIKDYVNTNMAQFIIGDKDIEKDWDGYVKGFDGLNLAQYIQIYQSAIEKK</sequence>
<dbReference type="EMBL" id="QTTN01000010">
    <property type="protein sequence ID" value="REE86472.1"/>
    <property type="molecule type" value="Genomic_DNA"/>
</dbReference>
<protein>
    <submittedName>
        <fullName evidence="4">Putative aldouronate transport system substrate-binding protein</fullName>
    </submittedName>
</protein>
<evidence type="ECO:0000256" key="3">
    <source>
        <dbReference type="SAM" id="SignalP"/>
    </source>
</evidence>
<gene>
    <name evidence="4" type="ORF">A8990_11081</name>
</gene>
<feature type="compositionally biased region" description="Low complexity" evidence="2">
    <location>
        <begin position="25"/>
        <end position="48"/>
    </location>
</feature>
<name>A0A3D9SB74_9BACL</name>
<dbReference type="InterPro" id="IPR050490">
    <property type="entry name" value="Bact_solute-bd_prot1"/>
</dbReference>
<evidence type="ECO:0000256" key="2">
    <source>
        <dbReference type="SAM" id="MobiDB-lite"/>
    </source>
</evidence>
<keyword evidence="5" id="KW-1185">Reference proteome</keyword>
<dbReference type="SUPFAM" id="SSF53850">
    <property type="entry name" value="Periplasmic binding protein-like II"/>
    <property type="match status" value="1"/>
</dbReference>
<dbReference type="OrthoDB" id="9787283at2"/>
<feature type="chain" id="PRO_5039686681" evidence="3">
    <location>
        <begin position="21"/>
        <end position="557"/>
    </location>
</feature>
<evidence type="ECO:0000313" key="4">
    <source>
        <dbReference type="EMBL" id="REE86472.1"/>
    </source>
</evidence>
<dbReference type="PROSITE" id="PS51257">
    <property type="entry name" value="PROKAR_LIPOPROTEIN"/>
    <property type="match status" value="1"/>
</dbReference>
<dbReference type="Gene3D" id="3.40.190.10">
    <property type="entry name" value="Periplasmic binding protein-like II"/>
    <property type="match status" value="2"/>
</dbReference>
<evidence type="ECO:0000256" key="1">
    <source>
        <dbReference type="ARBA" id="ARBA00022729"/>
    </source>
</evidence>